<reference evidence="2 3" key="1">
    <citation type="submission" date="2016-01" db="EMBL/GenBank/DDBJ databases">
        <title>Annotation of Pseudomonas oryzihabitans USDA-ARS-USMARC-56511.</title>
        <authorList>
            <person name="Harhay G.P."/>
            <person name="Harhay D.M."/>
            <person name="Smith T.P.L."/>
            <person name="Bono J.L."/>
            <person name="Heaton M.P."/>
            <person name="Clawson M.L."/>
            <person name="Chitko-Mckown C.G."/>
            <person name="Capik S.F."/>
            <person name="DeDonder K.D."/>
            <person name="Apley M.D."/>
            <person name="Lubbers B.V."/>
            <person name="White B.J."/>
            <person name="Larson R.L."/>
        </authorList>
    </citation>
    <scope>NUCLEOTIDE SEQUENCE [LARGE SCALE GENOMIC DNA]</scope>
    <source>
        <strain evidence="2 3">USDA-ARS-USMARC-56511</strain>
    </source>
</reference>
<name>A0A0U4HFP4_9PSED</name>
<dbReference type="SFLD" id="SFLDS00003">
    <property type="entry name" value="Haloacid_Dehalogenase"/>
    <property type="match status" value="1"/>
</dbReference>
<dbReference type="InterPro" id="IPR006439">
    <property type="entry name" value="HAD-SF_hydro_IA"/>
</dbReference>
<keyword evidence="1" id="KW-0378">Hydrolase</keyword>
<evidence type="ECO:0000256" key="1">
    <source>
        <dbReference type="ARBA" id="ARBA00022801"/>
    </source>
</evidence>
<dbReference type="AlphaFoldDB" id="A0A0U4HFP4"/>
<dbReference type="NCBIfam" id="TIGR01493">
    <property type="entry name" value="HAD-SF-IA-v2"/>
    <property type="match status" value="1"/>
</dbReference>
<dbReference type="Gene3D" id="1.10.150.750">
    <property type="match status" value="1"/>
</dbReference>
<gene>
    <name evidence="2" type="ORF">APT59_10750</name>
</gene>
<dbReference type="RefSeq" id="WP_059314840.1">
    <property type="nucleotide sequence ID" value="NZ_CP013987.1"/>
</dbReference>
<dbReference type="InterPro" id="IPR051540">
    <property type="entry name" value="S-2-haloacid_dehalogenase"/>
</dbReference>
<protein>
    <submittedName>
        <fullName evidence="2">2-haloalkanoic acid dehalogenase</fullName>
    </submittedName>
</protein>
<dbReference type="Pfam" id="PF00702">
    <property type="entry name" value="Hydrolase"/>
    <property type="match status" value="1"/>
</dbReference>
<proteinExistence type="predicted"/>
<dbReference type="EMBL" id="CP013987">
    <property type="protein sequence ID" value="ALZ84650.1"/>
    <property type="molecule type" value="Genomic_DNA"/>
</dbReference>
<dbReference type="PANTHER" id="PTHR43316:SF3">
    <property type="entry name" value="HALOACID DEHALOGENASE, TYPE II (AFU_ORTHOLOGUE AFUA_2G07750)-RELATED"/>
    <property type="match status" value="1"/>
</dbReference>
<accession>A0A0U4HFP4</accession>
<sequence>MSFRPFKAMTFDVVGTLIDFEAGILNHVRQVSGEAGKAHGDDDILQAYRYARAKKDAGWFPDDLERCYHLMAAQLGLPDSEDHARGLAQSVRNWPAFPDSVEALKRLRKHFKLVAMTNAQRWALDFMAKTLENPFDHEFTIDDSRYEKPDPQYFAFVRGALSTDGIRFEDIIHTAQSQYHDIGVAMRLGYPTCWIERRFDKQGSGGTLESERTEPTHHFRSLAELADAVDAELLSQSA</sequence>
<dbReference type="PANTHER" id="PTHR43316">
    <property type="entry name" value="HYDROLASE, HALOACID DELAHOGENASE-RELATED"/>
    <property type="match status" value="1"/>
</dbReference>
<dbReference type="GO" id="GO:0016787">
    <property type="term" value="F:hydrolase activity"/>
    <property type="evidence" value="ECO:0007669"/>
    <property type="project" value="UniProtKB-KW"/>
</dbReference>
<organism evidence="2 3">
    <name type="scientific">Pseudomonas oryzihabitans</name>
    <dbReference type="NCBI Taxonomy" id="47885"/>
    <lineage>
        <taxon>Bacteria</taxon>
        <taxon>Pseudomonadati</taxon>
        <taxon>Pseudomonadota</taxon>
        <taxon>Gammaproteobacteria</taxon>
        <taxon>Pseudomonadales</taxon>
        <taxon>Pseudomonadaceae</taxon>
        <taxon>Pseudomonas</taxon>
    </lineage>
</organism>
<dbReference type="OrthoDB" id="5865007at2"/>
<dbReference type="SFLD" id="SFLDG01129">
    <property type="entry name" value="C1.5:_HAD__Beta-PGM__Phosphata"/>
    <property type="match status" value="1"/>
</dbReference>
<dbReference type="InterPro" id="IPR023214">
    <property type="entry name" value="HAD_sf"/>
</dbReference>
<dbReference type="Gene3D" id="3.40.50.1000">
    <property type="entry name" value="HAD superfamily/HAD-like"/>
    <property type="match status" value="1"/>
</dbReference>
<dbReference type="InterPro" id="IPR036412">
    <property type="entry name" value="HAD-like_sf"/>
</dbReference>
<evidence type="ECO:0000313" key="3">
    <source>
        <dbReference type="Proteomes" id="UP000064137"/>
    </source>
</evidence>
<evidence type="ECO:0000313" key="2">
    <source>
        <dbReference type="EMBL" id="ALZ84650.1"/>
    </source>
</evidence>
<dbReference type="SUPFAM" id="SSF56784">
    <property type="entry name" value="HAD-like"/>
    <property type="match status" value="1"/>
</dbReference>
<dbReference type="Proteomes" id="UP000064137">
    <property type="component" value="Chromosome"/>
</dbReference>
<dbReference type="KEGG" id="por:APT59_10750"/>